<organism evidence="1 2">
    <name type="scientific">Sphingobacterium litopenaei</name>
    <dbReference type="NCBI Taxonomy" id="2763500"/>
    <lineage>
        <taxon>Bacteria</taxon>
        <taxon>Pseudomonadati</taxon>
        <taxon>Bacteroidota</taxon>
        <taxon>Sphingobacteriia</taxon>
        <taxon>Sphingobacteriales</taxon>
        <taxon>Sphingobacteriaceae</taxon>
        <taxon>Sphingobacterium</taxon>
    </lineage>
</organism>
<reference evidence="1 2" key="1">
    <citation type="submission" date="2020-08" db="EMBL/GenBank/DDBJ databases">
        <title>Sphingobacterium sp. DN04309 isolated from aquaculture water.</title>
        <authorList>
            <person name="Zhang M."/>
        </authorList>
    </citation>
    <scope>NUCLEOTIDE SEQUENCE [LARGE SCALE GENOMIC DNA]</scope>
    <source>
        <strain evidence="1 2">DN04309</strain>
    </source>
</reference>
<accession>A0ABR7YGC4</accession>
<dbReference type="PANTHER" id="PTHR31270:SF1">
    <property type="entry name" value="GLUTAMINYL-PEPTIDE CYCLOTRANSFERASE"/>
    <property type="match status" value="1"/>
</dbReference>
<evidence type="ECO:0000313" key="2">
    <source>
        <dbReference type="Proteomes" id="UP000651271"/>
    </source>
</evidence>
<proteinExistence type="predicted"/>
<dbReference type="InterPro" id="IPR015943">
    <property type="entry name" value="WD40/YVTN_repeat-like_dom_sf"/>
</dbReference>
<dbReference type="Gene3D" id="2.130.10.10">
    <property type="entry name" value="YVTN repeat-like/Quinoprotein amine dehydrogenase"/>
    <property type="match status" value="1"/>
</dbReference>
<protein>
    <submittedName>
        <fullName evidence="1">Glutaminyl-peptide cyclotransferase</fullName>
    </submittedName>
</protein>
<sequence>MRIKLISGLSLAILIAIGGCKSQKGKFEFVKPESGQRVAFGEQVKLTLNIPFTSLDSVVYSIDGEHFITKTDTSSVVFNTKDYGFGDRSLSAKIYAEGKEDIAYSNVIVLPPTAKNYAFEVIKEYPHDTKAYTQGLQYADGVLYETTGSPDDLISEGVVTTLRKVDLNSGKILKMEKPEGFFGEGMTIVGNKIAFLSWREKKGFFYSKDSFKKLSEFSYENSLEGWGLTYDGNRLIKSDGTNRLYFLNAETGKEESSLGIYDENGPVNSLNELEYIDGKVYANIYGEDIIVIIDPKTGAVEGRINLVGLYSERAPVNNELNGIAYDSANKRLFVTGKLWPKLYEIKLVER</sequence>
<gene>
    <name evidence="1" type="ORF">H8B04_12215</name>
</gene>
<keyword evidence="2" id="KW-1185">Reference proteome</keyword>
<dbReference type="PROSITE" id="PS51257">
    <property type="entry name" value="PROKAR_LIPOPROTEIN"/>
    <property type="match status" value="1"/>
</dbReference>
<evidence type="ECO:0000313" key="1">
    <source>
        <dbReference type="EMBL" id="MBD1430321.1"/>
    </source>
</evidence>
<name>A0ABR7YGC4_9SPHI</name>
<dbReference type="EMBL" id="JACOIJ010000025">
    <property type="protein sequence ID" value="MBD1430321.1"/>
    <property type="molecule type" value="Genomic_DNA"/>
</dbReference>
<dbReference type="Pfam" id="PF05096">
    <property type="entry name" value="Glu_cyclase_2"/>
    <property type="match status" value="1"/>
</dbReference>
<dbReference type="RefSeq" id="WP_165292555.1">
    <property type="nucleotide sequence ID" value="NZ_JACOIJ010000025.1"/>
</dbReference>
<dbReference type="InterPro" id="IPR007788">
    <property type="entry name" value="QCT"/>
</dbReference>
<comment type="caution">
    <text evidence="1">The sequence shown here is derived from an EMBL/GenBank/DDBJ whole genome shotgun (WGS) entry which is preliminary data.</text>
</comment>
<dbReference type="SUPFAM" id="SSF63825">
    <property type="entry name" value="YWTD domain"/>
    <property type="match status" value="1"/>
</dbReference>
<dbReference type="Proteomes" id="UP000651271">
    <property type="component" value="Unassembled WGS sequence"/>
</dbReference>
<dbReference type="PANTHER" id="PTHR31270">
    <property type="entry name" value="GLUTAMINYL-PEPTIDE CYCLOTRANSFERASE"/>
    <property type="match status" value="1"/>
</dbReference>